<dbReference type="EMBL" id="BMQS01000025">
    <property type="protein sequence ID" value="GGU03180.1"/>
    <property type="molecule type" value="Genomic_DNA"/>
</dbReference>
<evidence type="ECO:0000313" key="4">
    <source>
        <dbReference type="Proteomes" id="UP000276741"/>
    </source>
</evidence>
<protein>
    <recommendedName>
        <fullName evidence="1">Peptide N-acetyl-beta-D-glucosaminyl asparaginase amidase A N-terminal domain-containing protein</fullName>
    </recommendedName>
</protein>
<evidence type="ECO:0000313" key="2">
    <source>
        <dbReference type="EMBL" id="BBD73957.1"/>
    </source>
</evidence>
<sequence>MMRWLVLLIFVVLTAAPAVPASFSHSYTPRLFFNVTASSSVLRYDPMYYSFEAYGLHPPNVTPIEVVIARNAAVTNTGLAPIIRKVHIPAGNYSMVLLNVSVRETDGAQFDRAAYVFANGVPVFWGSTQEILNSTAEADLTLFENLLKGNVTFQIVIPNYIDKSINITGIYEVNATLYLYPGAKPEGLPNDFIPLFVNSMNYSYVVLNPSRPSYSQNITIPNGTYRDLLLLYEEGGGLDEFWYTNEPATRSIVVRYDSLIAGVLNPFETIYTGGIDLFAWRPVTSINTLSFHSSYFIELTPLLALSLHPTLSVSVTNLREASSLSGSNAFDWDLAGVLLLWNNPSNPMISAKLTKYGSSFMDSAPIFQGSFSGTYYQEDGHYVIEYGAILRFLHGEETSFVRQWGSFQAFQQFNNYFQYAELDESFHEVSSNRGIINASLNYAISYPIRMDFVAFSTPITSPTAIPFNVSYLQNGSIDLSLSYFSQYVIDGYNFTVSMKENESVVGGFSGVLEVINQYGGAVLVSLTSNNAMTTKALTALNLLNGQGYKQSFLAIGLQNSTTNTSGYLILYHNNYNII</sequence>
<name>A0A348B705_9CREN</name>
<evidence type="ECO:0000313" key="3">
    <source>
        <dbReference type="EMBL" id="GGU03180.1"/>
    </source>
</evidence>
<dbReference type="InterPro" id="IPR021102">
    <property type="entry name" value="PNGase_A"/>
</dbReference>
<reference evidence="3" key="4">
    <citation type="submission" date="2020-09" db="EMBL/GenBank/DDBJ databases">
        <authorList>
            <person name="Sun Q."/>
            <person name="Ohkuma M."/>
        </authorList>
    </citation>
    <scope>NUCLEOTIDE SEQUENCE</scope>
    <source>
        <strain evidence="3">JCM 31740</strain>
    </source>
</reference>
<dbReference type="KEGG" id="sacd:HS1genome_2346"/>
<organism evidence="2 4">
    <name type="scientific">Sulfodiicoccus acidiphilus</name>
    <dbReference type="NCBI Taxonomy" id="1670455"/>
    <lineage>
        <taxon>Archaea</taxon>
        <taxon>Thermoproteota</taxon>
        <taxon>Thermoprotei</taxon>
        <taxon>Sulfolobales</taxon>
        <taxon>Sulfolobaceae</taxon>
        <taxon>Sulfodiicoccus</taxon>
    </lineage>
</organism>
<reference evidence="4" key="2">
    <citation type="submission" date="2018-04" db="EMBL/GenBank/DDBJ databases">
        <title>Complete genome sequence of Sulfodiicoccus acidiphilus strain HS-1.</title>
        <authorList>
            <person name="Sakai H.D."/>
            <person name="Kurosawa N."/>
        </authorList>
    </citation>
    <scope>NUCLEOTIDE SEQUENCE [LARGE SCALE GENOMIC DNA]</scope>
    <source>
        <strain evidence="4">HS-1</strain>
    </source>
</reference>
<evidence type="ECO:0000259" key="1">
    <source>
        <dbReference type="Pfam" id="PF12222"/>
    </source>
</evidence>
<feature type="domain" description="Peptide N-acetyl-beta-D-glucosaminyl asparaginase amidase A N-terminal" evidence="1">
    <location>
        <begin position="80"/>
        <end position="357"/>
    </location>
</feature>
<reference evidence="2" key="3">
    <citation type="journal article" date="2019" name="BMC Res. Notes">
        <title>Complete genome sequence of the Sulfodiicoccus acidiphilus strain HS-1T, the first crenarchaeon that lacks polB3, isolated from an acidic hot spring in Ohwaku-dani, Hakone, Japan.</title>
        <authorList>
            <person name="Sakai H.D."/>
            <person name="Kurosawa N."/>
        </authorList>
    </citation>
    <scope>NUCLEOTIDE SEQUENCE</scope>
    <source>
        <strain evidence="2">HS-1</strain>
    </source>
</reference>
<dbReference type="RefSeq" id="WP_229768272.1">
    <property type="nucleotide sequence ID" value="NZ_AP018553.1"/>
</dbReference>
<dbReference type="InterPro" id="IPR056948">
    <property type="entry name" value="PNGaseA_N"/>
</dbReference>
<proteinExistence type="predicted"/>
<dbReference type="Pfam" id="PF12222">
    <property type="entry name" value="PNGaseA"/>
    <property type="match status" value="1"/>
</dbReference>
<accession>A0A348B705</accession>
<dbReference type="AlphaFoldDB" id="A0A348B705"/>
<reference evidence="3" key="1">
    <citation type="journal article" date="2014" name="Int. J. Syst. Evol. Microbiol.">
        <title>Complete genome sequence of Corynebacterium casei LMG S-19264T (=DSM 44701T), isolated from a smear-ripened cheese.</title>
        <authorList>
            <consortium name="US DOE Joint Genome Institute (JGI-PGF)"/>
            <person name="Walter F."/>
            <person name="Albersmeier A."/>
            <person name="Kalinowski J."/>
            <person name="Ruckert C."/>
        </authorList>
    </citation>
    <scope>NUCLEOTIDE SEQUENCE</scope>
    <source>
        <strain evidence="3">JCM 31740</strain>
    </source>
</reference>
<dbReference type="PANTHER" id="PTHR31104">
    <property type="entry name" value="PEPTIDE-N4-(N-ACETYL-BETA-GLUCOSAMINYL)ASPARAGINE AMIDASE A PROTEIN"/>
    <property type="match status" value="1"/>
</dbReference>
<gene>
    <name evidence="3" type="ORF">GCM10007116_20150</name>
    <name evidence="2" type="ORF">HS1genome_2346</name>
</gene>
<dbReference type="Proteomes" id="UP000616143">
    <property type="component" value="Unassembled WGS sequence"/>
</dbReference>
<keyword evidence="4" id="KW-1185">Reference proteome</keyword>
<dbReference type="Proteomes" id="UP000276741">
    <property type="component" value="Chromosome"/>
</dbReference>
<dbReference type="GeneID" id="38667798"/>
<dbReference type="EMBL" id="AP018553">
    <property type="protein sequence ID" value="BBD73957.1"/>
    <property type="molecule type" value="Genomic_DNA"/>
</dbReference>